<evidence type="ECO:0000256" key="3">
    <source>
        <dbReference type="ARBA" id="ARBA00022679"/>
    </source>
</evidence>
<dbReference type="Pfam" id="PF00201">
    <property type="entry name" value="UDPGT"/>
    <property type="match status" value="1"/>
</dbReference>
<comment type="similarity">
    <text evidence="1 4">Belongs to the UDP-glycosyltransferase family.</text>
</comment>
<keyword evidence="3 4" id="KW-0808">Transferase</keyword>
<name>R0GBQ0_9BRAS</name>
<dbReference type="GO" id="GO:0035251">
    <property type="term" value="F:UDP-glucosyltransferase activity"/>
    <property type="evidence" value="ECO:0007669"/>
    <property type="project" value="InterPro"/>
</dbReference>
<sequence length="362" mass="40989">DMFCTSMLDVADEFTLPTYIVYTSNVSYLGLQFHVQSLYDNKELDVSELRDPDVKFDVPTLTRPFSANCLPSVMLDKKWFPYVLGRARSFRATRGILVNSVAEMEPQALKFFSGENTNTPPVYTVGPIMDLKTKDDDEKTREILSWLREQPKKSVVFLCFGSMGGFNEEQTRETAVALERSGYRFLWSLRRATPVEGISGFPPGEFTNLEEVLPNGFLDRTAETGKIISWAPQVDVLNSPAIGAFVTHCGWNSILESLWFGVPMAAWPIYAEQQFNAFHMVEELGLAAEVRKEYRRDNMLGESKIVTAEEIERGIKCAMEQDSKMRKRVMEMKDKLHVALLDGGSSKCALKKFVQDVVENIP</sequence>
<organism evidence="5 6">
    <name type="scientific">Capsella rubella</name>
    <dbReference type="NCBI Taxonomy" id="81985"/>
    <lineage>
        <taxon>Eukaryota</taxon>
        <taxon>Viridiplantae</taxon>
        <taxon>Streptophyta</taxon>
        <taxon>Embryophyta</taxon>
        <taxon>Tracheophyta</taxon>
        <taxon>Spermatophyta</taxon>
        <taxon>Magnoliopsida</taxon>
        <taxon>eudicotyledons</taxon>
        <taxon>Gunneridae</taxon>
        <taxon>Pentapetalae</taxon>
        <taxon>rosids</taxon>
        <taxon>malvids</taxon>
        <taxon>Brassicales</taxon>
        <taxon>Brassicaceae</taxon>
        <taxon>Camelineae</taxon>
        <taxon>Capsella</taxon>
    </lineage>
</organism>
<dbReference type="FunFam" id="3.40.50.2000:FF:000056">
    <property type="entry name" value="Glycosyltransferase"/>
    <property type="match status" value="1"/>
</dbReference>
<evidence type="ECO:0000256" key="1">
    <source>
        <dbReference type="ARBA" id="ARBA00009995"/>
    </source>
</evidence>
<evidence type="ECO:0000256" key="4">
    <source>
        <dbReference type="RuleBase" id="RU003718"/>
    </source>
</evidence>
<evidence type="ECO:0000256" key="2">
    <source>
        <dbReference type="ARBA" id="ARBA00022676"/>
    </source>
</evidence>
<evidence type="ECO:0000313" key="6">
    <source>
        <dbReference type="Proteomes" id="UP000029121"/>
    </source>
</evidence>
<protein>
    <submittedName>
        <fullName evidence="5">Uncharacterized protein</fullName>
    </submittedName>
</protein>
<dbReference type="PANTHER" id="PTHR48048">
    <property type="entry name" value="GLYCOSYLTRANSFERASE"/>
    <property type="match status" value="1"/>
</dbReference>
<reference evidence="6" key="1">
    <citation type="journal article" date="2013" name="Nat. Genet.">
        <title>The Capsella rubella genome and the genomic consequences of rapid mating system evolution.</title>
        <authorList>
            <person name="Slotte T."/>
            <person name="Hazzouri K.M."/>
            <person name="Agren J.A."/>
            <person name="Koenig D."/>
            <person name="Maumus F."/>
            <person name="Guo Y.L."/>
            <person name="Steige K."/>
            <person name="Platts A.E."/>
            <person name="Escobar J.S."/>
            <person name="Newman L.K."/>
            <person name="Wang W."/>
            <person name="Mandakova T."/>
            <person name="Vello E."/>
            <person name="Smith L.M."/>
            <person name="Henz S.R."/>
            <person name="Steffen J."/>
            <person name="Takuno S."/>
            <person name="Brandvain Y."/>
            <person name="Coop G."/>
            <person name="Andolfatto P."/>
            <person name="Hu T.T."/>
            <person name="Blanchette M."/>
            <person name="Clark R.M."/>
            <person name="Quesneville H."/>
            <person name="Nordborg M."/>
            <person name="Gaut B.S."/>
            <person name="Lysak M.A."/>
            <person name="Jenkins J."/>
            <person name="Grimwood J."/>
            <person name="Chapman J."/>
            <person name="Prochnik S."/>
            <person name="Shu S."/>
            <person name="Rokhsar D."/>
            <person name="Schmutz J."/>
            <person name="Weigel D."/>
            <person name="Wright S.I."/>
        </authorList>
    </citation>
    <scope>NUCLEOTIDE SEQUENCE [LARGE SCALE GENOMIC DNA]</scope>
    <source>
        <strain evidence="6">cv. Monte Gargano</strain>
    </source>
</reference>
<evidence type="ECO:0000313" key="5">
    <source>
        <dbReference type="EMBL" id="EOA33162.1"/>
    </source>
</evidence>
<dbReference type="SUPFAM" id="SSF53756">
    <property type="entry name" value="UDP-Glycosyltransferase/glycogen phosphorylase"/>
    <property type="match status" value="1"/>
</dbReference>
<dbReference type="KEGG" id="crb:17891231"/>
<dbReference type="EMBL" id="KB870807">
    <property type="protein sequence ID" value="EOA33162.1"/>
    <property type="molecule type" value="Genomic_DNA"/>
</dbReference>
<feature type="non-terminal residue" evidence="5">
    <location>
        <position position="1"/>
    </location>
</feature>
<keyword evidence="6" id="KW-1185">Reference proteome</keyword>
<dbReference type="STRING" id="81985.R0GBQ0"/>
<dbReference type="Proteomes" id="UP000029121">
    <property type="component" value="Unassembled WGS sequence"/>
</dbReference>
<dbReference type="InterPro" id="IPR035595">
    <property type="entry name" value="UDP_glycos_trans_CS"/>
</dbReference>
<dbReference type="Gene3D" id="3.40.50.2000">
    <property type="entry name" value="Glycogen Phosphorylase B"/>
    <property type="match status" value="2"/>
</dbReference>
<keyword evidence="2 4" id="KW-0328">Glycosyltransferase</keyword>
<proteinExistence type="inferred from homology"/>
<accession>R0GBQ0</accession>
<dbReference type="OrthoDB" id="5835829at2759"/>
<dbReference type="PANTHER" id="PTHR48048:SF45">
    <property type="entry name" value="GLYCOSYLTRANSFERASE"/>
    <property type="match status" value="1"/>
</dbReference>
<dbReference type="InterPro" id="IPR002213">
    <property type="entry name" value="UDP_glucos_trans"/>
</dbReference>
<dbReference type="eggNOG" id="KOG1192">
    <property type="taxonomic scope" value="Eukaryota"/>
</dbReference>
<dbReference type="InterPro" id="IPR050481">
    <property type="entry name" value="UDP-glycosyltransf_plant"/>
</dbReference>
<dbReference type="PROSITE" id="PS00375">
    <property type="entry name" value="UDPGT"/>
    <property type="match status" value="1"/>
</dbReference>
<dbReference type="CDD" id="cd03784">
    <property type="entry name" value="GT1_Gtf-like"/>
    <property type="match status" value="1"/>
</dbReference>
<gene>
    <name evidence="5" type="ORF">CARUB_v100153260mg</name>
</gene>
<dbReference type="AlphaFoldDB" id="R0GBQ0"/>